<dbReference type="EMBL" id="JAHQCW010000001">
    <property type="protein sequence ID" value="MBU9735070.1"/>
    <property type="molecule type" value="Genomic_DNA"/>
</dbReference>
<comment type="caution">
    <text evidence="1">The sequence shown here is derived from an EMBL/GenBank/DDBJ whole genome shotgun (WGS) entry which is preliminary data.</text>
</comment>
<evidence type="ECO:0000313" key="1">
    <source>
        <dbReference type="EMBL" id="MBU9735070.1"/>
    </source>
</evidence>
<sequence length="266" mass="27540">MPVRLNLEGGIDPSQANATESQVLSGSTFYAGADSDIRTGAMTNRGSVTSSLNCGSSYTIPAGYHNGSGKITANSLASQTSATAGAAHILTGKTAWVGGSKITGNMPNRGNVSGTLNCGGAYTVPAGYHAGSGRITANSLASQTSATASAGNIHSGYTAWVNGSKITGTAAVKYYWSGTGYIINNNYLQVRPGFNPTLLFGRAHLADWWYTVSLDPYDVTVSWLTKQNDHCWLNTGVARYWDGPDIPGFGGDGHSGSGNYSVTCSA</sequence>
<organism evidence="1 2">
    <name type="scientific">Diplocloster agilis</name>
    <dbReference type="NCBI Taxonomy" id="2850323"/>
    <lineage>
        <taxon>Bacteria</taxon>
        <taxon>Bacillati</taxon>
        <taxon>Bacillota</taxon>
        <taxon>Clostridia</taxon>
        <taxon>Lachnospirales</taxon>
        <taxon>Lachnospiraceae</taxon>
        <taxon>Diplocloster</taxon>
    </lineage>
</organism>
<accession>A0A949JXK2</accession>
<keyword evidence="2" id="KW-1185">Reference proteome</keyword>
<evidence type="ECO:0000313" key="2">
    <source>
        <dbReference type="Proteomes" id="UP000712157"/>
    </source>
</evidence>
<dbReference type="Proteomes" id="UP000712157">
    <property type="component" value="Unassembled WGS sequence"/>
</dbReference>
<dbReference type="AlphaFoldDB" id="A0A949JXK2"/>
<dbReference type="RefSeq" id="WP_238720285.1">
    <property type="nucleotide sequence ID" value="NZ_JAHQCW010000001.1"/>
</dbReference>
<reference evidence="1" key="1">
    <citation type="submission" date="2021-06" db="EMBL/GenBank/DDBJ databases">
        <title>Description of novel taxa of the family Lachnospiraceae.</title>
        <authorList>
            <person name="Chaplin A.V."/>
            <person name="Sokolova S.R."/>
            <person name="Pikina A.P."/>
            <person name="Korzhanova M."/>
            <person name="Belova V."/>
            <person name="Korostin D."/>
            <person name="Efimov B.A."/>
        </authorList>
    </citation>
    <scope>NUCLEOTIDE SEQUENCE</scope>
    <source>
        <strain evidence="1">ASD5720</strain>
    </source>
</reference>
<proteinExistence type="predicted"/>
<name>A0A949JXK2_9FIRM</name>
<protein>
    <submittedName>
        <fullName evidence="1">Uncharacterized protein</fullName>
    </submittedName>
</protein>
<gene>
    <name evidence="1" type="ORF">KTH89_00880</name>
</gene>